<dbReference type="Proteomes" id="UP000033188">
    <property type="component" value="Chromosome 3"/>
</dbReference>
<keyword evidence="1" id="KW-0812">Transmembrane</keyword>
<keyword evidence="3" id="KW-1185">Reference proteome</keyword>
<gene>
    <name evidence="2" type="ORF">BBBOND_0312450</name>
</gene>
<name>A0A061DBM6_BABBI</name>
<evidence type="ECO:0000313" key="2">
    <source>
        <dbReference type="EMBL" id="CDR97342.1"/>
    </source>
</evidence>
<accession>A0A061DBM6</accession>
<keyword evidence="1" id="KW-0472">Membrane</keyword>
<dbReference type="RefSeq" id="XP_012769528.1">
    <property type="nucleotide sequence ID" value="XM_012914074.1"/>
</dbReference>
<evidence type="ECO:0000313" key="3">
    <source>
        <dbReference type="Proteomes" id="UP000033188"/>
    </source>
</evidence>
<sequence length="108" mass="11648">MHSCEDIGIALDGDCLVAGGAPVGDCQCWRVRLRGLGGEDGGEVGRFAQLQTSAEDRSTNPSNTSSSPAPYIIVPVALVIVVICVMIYFRIRPFHRSNDCVDDKSHEQ</sequence>
<proteinExistence type="predicted"/>
<dbReference type="EMBL" id="LK391709">
    <property type="protein sequence ID" value="CDR97342.1"/>
    <property type="molecule type" value="Genomic_DNA"/>
</dbReference>
<evidence type="ECO:0000256" key="1">
    <source>
        <dbReference type="SAM" id="Phobius"/>
    </source>
</evidence>
<reference evidence="3" key="1">
    <citation type="journal article" date="2014" name="Nucleic Acids Res.">
        <title>The evolutionary dynamics of variant antigen genes in Babesia reveal a history of genomic innovation underlying host-parasite interaction.</title>
        <authorList>
            <person name="Jackson A.P."/>
            <person name="Otto T.D."/>
            <person name="Darby A."/>
            <person name="Ramaprasad A."/>
            <person name="Xia D."/>
            <person name="Echaide I.E."/>
            <person name="Farber M."/>
            <person name="Gahlot S."/>
            <person name="Gamble J."/>
            <person name="Gupta D."/>
            <person name="Gupta Y."/>
            <person name="Jackson L."/>
            <person name="Malandrin L."/>
            <person name="Malas T.B."/>
            <person name="Moussa E."/>
            <person name="Nair M."/>
            <person name="Reid A.J."/>
            <person name="Sanders M."/>
            <person name="Sharma J."/>
            <person name="Tracey A."/>
            <person name="Quail M.A."/>
            <person name="Weir W."/>
            <person name="Wastling J.M."/>
            <person name="Hall N."/>
            <person name="Willadsen P."/>
            <person name="Lingelbach K."/>
            <person name="Shiels B."/>
            <person name="Tait A."/>
            <person name="Berriman M."/>
            <person name="Allred D.R."/>
            <person name="Pain A."/>
        </authorList>
    </citation>
    <scope>NUCLEOTIDE SEQUENCE [LARGE SCALE GENOMIC DNA]</scope>
    <source>
        <strain evidence="3">Bond</strain>
    </source>
</reference>
<dbReference type="VEuPathDB" id="PiroplasmaDB:BBBOND_0312450"/>
<dbReference type="GeneID" id="24565883"/>
<keyword evidence="1" id="KW-1133">Transmembrane helix</keyword>
<organism evidence="2 3">
    <name type="scientific">Babesia bigemina</name>
    <dbReference type="NCBI Taxonomy" id="5866"/>
    <lineage>
        <taxon>Eukaryota</taxon>
        <taxon>Sar</taxon>
        <taxon>Alveolata</taxon>
        <taxon>Apicomplexa</taxon>
        <taxon>Aconoidasida</taxon>
        <taxon>Piroplasmida</taxon>
        <taxon>Babesiidae</taxon>
        <taxon>Babesia</taxon>
    </lineage>
</organism>
<dbReference type="KEGG" id="bbig:BBBOND_0312450"/>
<protein>
    <submittedName>
        <fullName evidence="2">Uncharacterized protein</fullName>
    </submittedName>
</protein>
<dbReference type="AlphaFoldDB" id="A0A061DBM6"/>
<feature type="transmembrane region" description="Helical" evidence="1">
    <location>
        <begin position="69"/>
        <end position="89"/>
    </location>
</feature>